<dbReference type="AlphaFoldDB" id="A0AAD7ERZ3"/>
<name>A0AAD7ERZ3_9AGAR</name>
<comment type="caution">
    <text evidence="1">The sequence shown here is derived from an EMBL/GenBank/DDBJ whole genome shotgun (WGS) entry which is preliminary data.</text>
</comment>
<dbReference type="EMBL" id="JARIHO010000018">
    <property type="protein sequence ID" value="KAJ7347941.1"/>
    <property type="molecule type" value="Genomic_DNA"/>
</dbReference>
<reference evidence="1" key="1">
    <citation type="submission" date="2023-03" db="EMBL/GenBank/DDBJ databases">
        <title>Massive genome expansion in bonnet fungi (Mycena s.s.) driven by repeated elements and novel gene families across ecological guilds.</title>
        <authorList>
            <consortium name="Lawrence Berkeley National Laboratory"/>
            <person name="Harder C.B."/>
            <person name="Miyauchi S."/>
            <person name="Viragh M."/>
            <person name="Kuo A."/>
            <person name="Thoen E."/>
            <person name="Andreopoulos B."/>
            <person name="Lu D."/>
            <person name="Skrede I."/>
            <person name="Drula E."/>
            <person name="Henrissat B."/>
            <person name="Morin E."/>
            <person name="Kohler A."/>
            <person name="Barry K."/>
            <person name="LaButti K."/>
            <person name="Morin E."/>
            <person name="Salamov A."/>
            <person name="Lipzen A."/>
            <person name="Mereny Z."/>
            <person name="Hegedus B."/>
            <person name="Baldrian P."/>
            <person name="Stursova M."/>
            <person name="Weitz H."/>
            <person name="Taylor A."/>
            <person name="Grigoriev I.V."/>
            <person name="Nagy L.G."/>
            <person name="Martin F."/>
            <person name="Kauserud H."/>
        </authorList>
    </citation>
    <scope>NUCLEOTIDE SEQUENCE</scope>
    <source>
        <strain evidence="1">CBHHK002</strain>
    </source>
</reference>
<sequence length="261" mass="28778">MLDGHYRRVACTLIHRKAPPSLFYTCSHSYSPVPELPRPRAAAFVDAPEVVVLVGGVQDACTRTTSQRVQARVACARGHAHLAALVLSGLRVDTSWARGPREIKGDMKTCGIGGGSSLLSLLPFIDHAAGCGRSRRPKKSLEQRALPPRPSLPRFAALDAFHAQILAPYMVGRVVFCLGSCMHRVDPGTIGQYGRRARAYSVPSAIESRMYRIGSRRVRRLQDLTIGFCPVDLLRGTWSEWGLDQGDKRKIYGDADQMRTR</sequence>
<evidence type="ECO:0000313" key="1">
    <source>
        <dbReference type="EMBL" id="KAJ7347941.1"/>
    </source>
</evidence>
<organism evidence="1 2">
    <name type="scientific">Mycena albidolilacea</name>
    <dbReference type="NCBI Taxonomy" id="1033008"/>
    <lineage>
        <taxon>Eukaryota</taxon>
        <taxon>Fungi</taxon>
        <taxon>Dikarya</taxon>
        <taxon>Basidiomycota</taxon>
        <taxon>Agaricomycotina</taxon>
        <taxon>Agaricomycetes</taxon>
        <taxon>Agaricomycetidae</taxon>
        <taxon>Agaricales</taxon>
        <taxon>Marasmiineae</taxon>
        <taxon>Mycenaceae</taxon>
        <taxon>Mycena</taxon>
    </lineage>
</organism>
<gene>
    <name evidence="1" type="ORF">DFH08DRAFT_1080145</name>
</gene>
<proteinExistence type="predicted"/>
<evidence type="ECO:0000313" key="2">
    <source>
        <dbReference type="Proteomes" id="UP001218218"/>
    </source>
</evidence>
<dbReference type="Proteomes" id="UP001218218">
    <property type="component" value="Unassembled WGS sequence"/>
</dbReference>
<protein>
    <submittedName>
        <fullName evidence="1">Uncharacterized protein</fullName>
    </submittedName>
</protein>
<accession>A0AAD7ERZ3</accession>
<keyword evidence="2" id="KW-1185">Reference proteome</keyword>